<dbReference type="RefSeq" id="WP_146940163.1">
    <property type="nucleotide sequence ID" value="NZ_BJYJ01000003.1"/>
</dbReference>
<dbReference type="OrthoDB" id="1096411at2"/>
<dbReference type="AlphaFoldDB" id="A0A511YJ83"/>
<evidence type="ECO:0000313" key="6">
    <source>
        <dbReference type="Proteomes" id="UP000321863"/>
    </source>
</evidence>
<keyword evidence="3" id="KW-0804">Transcription</keyword>
<keyword evidence="1" id="KW-0805">Transcription regulation</keyword>
<accession>A0A511YJ83</accession>
<evidence type="ECO:0000313" key="5">
    <source>
        <dbReference type="EMBL" id="GEN75270.1"/>
    </source>
</evidence>
<dbReference type="PROSITE" id="PS01124">
    <property type="entry name" value="HTH_ARAC_FAMILY_2"/>
    <property type="match status" value="1"/>
</dbReference>
<feature type="domain" description="HTH araC/xylS-type" evidence="4">
    <location>
        <begin position="182"/>
        <end position="280"/>
    </location>
</feature>
<dbReference type="InterPro" id="IPR018060">
    <property type="entry name" value="HTH_AraC"/>
</dbReference>
<gene>
    <name evidence="5" type="ORF">CHA01nite_10100</name>
</gene>
<reference evidence="5 6" key="1">
    <citation type="submission" date="2019-07" db="EMBL/GenBank/DDBJ databases">
        <title>Whole genome shotgun sequence of Chryseobacterium hagamense NBRC 105253.</title>
        <authorList>
            <person name="Hosoyama A."/>
            <person name="Uohara A."/>
            <person name="Ohji S."/>
            <person name="Ichikawa N."/>
        </authorList>
    </citation>
    <scope>NUCLEOTIDE SEQUENCE [LARGE SCALE GENOMIC DNA]</scope>
    <source>
        <strain evidence="5 6">NBRC 105253</strain>
    </source>
</reference>
<dbReference type="EMBL" id="BJYJ01000003">
    <property type="protein sequence ID" value="GEN75270.1"/>
    <property type="molecule type" value="Genomic_DNA"/>
</dbReference>
<protein>
    <submittedName>
        <fullName evidence="5">AraC family transcriptional regulator</fullName>
    </submittedName>
</protein>
<dbReference type="GO" id="GO:0003700">
    <property type="term" value="F:DNA-binding transcription factor activity"/>
    <property type="evidence" value="ECO:0007669"/>
    <property type="project" value="InterPro"/>
</dbReference>
<comment type="caution">
    <text evidence="5">The sequence shown here is derived from an EMBL/GenBank/DDBJ whole genome shotgun (WGS) entry which is preliminary data.</text>
</comment>
<dbReference type="SMART" id="SM00342">
    <property type="entry name" value="HTH_ARAC"/>
    <property type="match status" value="1"/>
</dbReference>
<evidence type="ECO:0000256" key="1">
    <source>
        <dbReference type="ARBA" id="ARBA00023015"/>
    </source>
</evidence>
<dbReference type="SUPFAM" id="SSF46689">
    <property type="entry name" value="Homeodomain-like"/>
    <property type="match status" value="1"/>
</dbReference>
<sequence length="283" mass="32248">MSLKPQFIPLNTFPDVESKGIIIERSAVEDLELERIGTAHRDNYHLFFILEQGSGIFEVDFRQHPIVSPSVIYIQPYQVHRGISFKDGRFTIILINGENLDPDYLDVLKKIAPAAPLLLQPESFEVISDAIAVCLRMKTFKRKLSYSILKNSCHALIGFIISEFLNDSSPIDPPDRSAVIMSNFKCLLEEKFALEKNPGYYAEQLNISTAYLNECAKKATGYTVSNHIQERIILEAKRLLFHSSKSVKEIASQLGYEDYSYFSRLFNKSTGMTALTFRKKSFE</sequence>
<keyword evidence="6" id="KW-1185">Reference proteome</keyword>
<dbReference type="Pfam" id="PF02311">
    <property type="entry name" value="AraC_binding"/>
    <property type="match status" value="1"/>
</dbReference>
<dbReference type="InterPro" id="IPR003313">
    <property type="entry name" value="AraC-bd"/>
</dbReference>
<name>A0A511YJ83_9FLAO</name>
<dbReference type="InterPro" id="IPR009057">
    <property type="entry name" value="Homeodomain-like_sf"/>
</dbReference>
<proteinExistence type="predicted"/>
<organism evidence="5 6">
    <name type="scientific">Chryseobacterium hagamense</name>
    <dbReference type="NCBI Taxonomy" id="395935"/>
    <lineage>
        <taxon>Bacteria</taxon>
        <taxon>Pseudomonadati</taxon>
        <taxon>Bacteroidota</taxon>
        <taxon>Flavobacteriia</taxon>
        <taxon>Flavobacteriales</taxon>
        <taxon>Weeksellaceae</taxon>
        <taxon>Chryseobacterium group</taxon>
        <taxon>Chryseobacterium</taxon>
    </lineage>
</organism>
<dbReference type="PANTHER" id="PTHR43280:SF32">
    <property type="entry name" value="TRANSCRIPTIONAL REGULATORY PROTEIN"/>
    <property type="match status" value="1"/>
</dbReference>
<evidence type="ECO:0000256" key="2">
    <source>
        <dbReference type="ARBA" id="ARBA00023125"/>
    </source>
</evidence>
<dbReference type="Proteomes" id="UP000321863">
    <property type="component" value="Unassembled WGS sequence"/>
</dbReference>
<dbReference type="SUPFAM" id="SSF51215">
    <property type="entry name" value="Regulatory protein AraC"/>
    <property type="match status" value="1"/>
</dbReference>
<dbReference type="Pfam" id="PF12833">
    <property type="entry name" value="HTH_18"/>
    <property type="match status" value="1"/>
</dbReference>
<keyword evidence="2" id="KW-0238">DNA-binding</keyword>
<evidence type="ECO:0000259" key="4">
    <source>
        <dbReference type="PROSITE" id="PS01124"/>
    </source>
</evidence>
<dbReference type="Gene3D" id="1.10.10.60">
    <property type="entry name" value="Homeodomain-like"/>
    <property type="match status" value="1"/>
</dbReference>
<evidence type="ECO:0000256" key="3">
    <source>
        <dbReference type="ARBA" id="ARBA00023163"/>
    </source>
</evidence>
<dbReference type="PANTHER" id="PTHR43280">
    <property type="entry name" value="ARAC-FAMILY TRANSCRIPTIONAL REGULATOR"/>
    <property type="match status" value="1"/>
</dbReference>
<dbReference type="GO" id="GO:0043565">
    <property type="term" value="F:sequence-specific DNA binding"/>
    <property type="evidence" value="ECO:0007669"/>
    <property type="project" value="InterPro"/>
</dbReference>
<dbReference type="InterPro" id="IPR037923">
    <property type="entry name" value="HTH-like"/>
</dbReference>